<comment type="caution">
    <text evidence="1">The sequence shown here is derived from an EMBL/GenBank/DDBJ whole genome shotgun (WGS) entry which is preliminary data.</text>
</comment>
<dbReference type="RefSeq" id="WP_113946847.1">
    <property type="nucleotide sequence ID" value="NZ_QNQU01000001.1"/>
</dbReference>
<dbReference type="Proteomes" id="UP000252081">
    <property type="component" value="Unassembled WGS sequence"/>
</dbReference>
<sequence>MKKITYVILGGICIAGVAATKPEPTPRIEFEALESYPEGIAFDKAANVYYVSSARLGNIGKVTPQGTYSVLYGENTLKSTYGLKIHPDGKRLFACVGDANYSKYTSPATRTKMARLISIELSSGKKLSDVDLSTLLPGKHFPNDLAFDLLNNAYITDSFAGVIYKVSADGKASVFCRDETFKTEGVGLNGIVFHPDGFLIVDNSAKGQLFKVDIKNPKSVARIDIDQFFLGADGLLLSDKNTLNMVVNGGSDKIYQLSSTDGWKSAKVAGSTLATDRFTYPSTATQNGNDIWVMNAQFNQLLDSNQVPVKKFAIQKAVYKPVKP</sequence>
<evidence type="ECO:0000313" key="1">
    <source>
        <dbReference type="EMBL" id="RBQ11767.1"/>
    </source>
</evidence>
<protein>
    <submittedName>
        <fullName evidence="1">Gluconolaconase</fullName>
    </submittedName>
</protein>
<dbReference type="InterPro" id="IPR011042">
    <property type="entry name" value="6-blade_b-propeller_TolB-like"/>
</dbReference>
<dbReference type="EMBL" id="QNQU01000001">
    <property type="protein sequence ID" value="RBQ11767.1"/>
    <property type="molecule type" value="Genomic_DNA"/>
</dbReference>
<dbReference type="SUPFAM" id="SSF63829">
    <property type="entry name" value="Calcium-dependent phosphotriesterase"/>
    <property type="match status" value="1"/>
</dbReference>
<evidence type="ECO:0000313" key="2">
    <source>
        <dbReference type="Proteomes" id="UP000252081"/>
    </source>
</evidence>
<dbReference type="Gene3D" id="2.120.10.30">
    <property type="entry name" value="TolB, C-terminal domain"/>
    <property type="match status" value="1"/>
</dbReference>
<name>A0A366LCZ1_9SPHI</name>
<keyword evidence="2" id="KW-1185">Reference proteome</keyword>
<dbReference type="OrthoDB" id="8584394at2"/>
<dbReference type="PANTHER" id="PTHR31460">
    <property type="match status" value="1"/>
</dbReference>
<dbReference type="AlphaFoldDB" id="A0A366LCZ1"/>
<organism evidence="1 2">
    <name type="scientific">Pedobacter miscanthi</name>
    <dbReference type="NCBI Taxonomy" id="2259170"/>
    <lineage>
        <taxon>Bacteria</taxon>
        <taxon>Pseudomonadati</taxon>
        <taxon>Bacteroidota</taxon>
        <taxon>Sphingobacteriia</taxon>
        <taxon>Sphingobacteriales</taxon>
        <taxon>Sphingobacteriaceae</taxon>
        <taxon>Pedobacter</taxon>
    </lineage>
</organism>
<dbReference type="PANTHER" id="PTHR31460:SF3">
    <property type="entry name" value="MESOCENTIN"/>
    <property type="match status" value="1"/>
</dbReference>
<accession>A0A366LCZ1</accession>
<dbReference type="InterPro" id="IPR053224">
    <property type="entry name" value="Sensory_adhesion_molecule"/>
</dbReference>
<reference evidence="1 2" key="1">
    <citation type="submission" date="2018-07" db="EMBL/GenBank/DDBJ databases">
        <title>A draft genome of a endophytic bacteria, a new species of Pedobacter.</title>
        <authorList>
            <person name="Zhang Z.D."/>
            <person name="Chen Z.J."/>
        </authorList>
    </citation>
    <scope>NUCLEOTIDE SEQUENCE [LARGE SCALE GENOMIC DNA]</scope>
    <source>
        <strain evidence="1 2">RS10</strain>
    </source>
</reference>
<gene>
    <name evidence="1" type="ORF">DRW42_00365</name>
</gene>
<proteinExistence type="predicted"/>